<sequence>MYDTFGGFSGYFQKGRVSHIDNSTFRLHYRFTFGLLILCSMLVTLTQFFGAPISCIVEGVSQSVMDTHCWIHGTFTIPSHLTKEVGTEVPHPGVAPLHNRVQQNESGHISWTEDGDEIRHAWYQWVCLVLFFQAVLCYTPHYLWKLNEGGKLDMLIQGLDGVMLHGTEAAEDKRKAVVAYYVRTIQSHNPYVFKFVLCEVLNLVNILFQIFLMDIFFNGQFTTYGSEVLSVSEQPFETRTDPMNRVFPKVTKCSFHFYGTSGTVQLRDGLCILAMNIINEKIFVLLWFWFIFVTIWTAIHLMFRMVSIASRHSRFMLLCNRARLVNRSDISTVLEKANYGDWFLLMQMSKHVNDRVFHAVLLDLRDRIDKKRAANLSQE</sequence>
<protein>
    <recommendedName>
        <fullName evidence="12">Innexin</fullName>
    </recommendedName>
</protein>
<dbReference type="AlphaFoldDB" id="A0A553NE09"/>
<evidence type="ECO:0000256" key="9">
    <source>
        <dbReference type="ARBA" id="ARBA00023065"/>
    </source>
</evidence>
<reference evidence="14 15" key="1">
    <citation type="journal article" date="2018" name="Nat. Ecol. Evol.">
        <title>Genomic signatures of mitonuclear coevolution across populations of Tigriopus californicus.</title>
        <authorList>
            <person name="Barreto F.S."/>
            <person name="Watson E.T."/>
            <person name="Lima T.G."/>
            <person name="Willett C.S."/>
            <person name="Edmands S."/>
            <person name="Li W."/>
            <person name="Burton R.S."/>
        </authorList>
    </citation>
    <scope>NUCLEOTIDE SEQUENCE [LARGE SCALE GENOMIC DNA]</scope>
    <source>
        <strain evidence="14 15">San Diego</strain>
    </source>
</reference>
<dbReference type="Pfam" id="PF00876">
    <property type="entry name" value="Innexin"/>
    <property type="match status" value="1"/>
</dbReference>
<dbReference type="InterPro" id="IPR000990">
    <property type="entry name" value="Innexin"/>
</dbReference>
<feature type="transmembrane region" description="Helical" evidence="12">
    <location>
        <begin position="122"/>
        <end position="144"/>
    </location>
</feature>
<evidence type="ECO:0000256" key="1">
    <source>
        <dbReference type="ARBA" id="ARBA00004610"/>
    </source>
</evidence>
<comment type="subcellular location">
    <subcellularLocation>
        <location evidence="1">Cell junction</location>
        <location evidence="1">Gap junction</location>
    </subcellularLocation>
    <subcellularLocation>
        <location evidence="2 12">Cell membrane</location>
        <topology evidence="2 12">Multi-pass membrane protein</topology>
    </subcellularLocation>
</comment>
<dbReference type="OrthoDB" id="5867527at2759"/>
<evidence type="ECO:0000256" key="10">
    <source>
        <dbReference type="ARBA" id="ARBA00023136"/>
    </source>
</evidence>
<keyword evidence="9 12" id="KW-0406">Ion transport</keyword>
<evidence type="ECO:0000256" key="3">
    <source>
        <dbReference type="ARBA" id="ARBA00022448"/>
    </source>
</evidence>
<comment type="function">
    <text evidence="12">Structural component of the gap junctions.</text>
</comment>
<gene>
    <name evidence="12" type="primary">inx</name>
    <name evidence="14" type="ORF">TCAL_03877</name>
</gene>
<keyword evidence="10 12" id="KW-0472">Membrane</keyword>
<evidence type="ECO:0000256" key="4">
    <source>
        <dbReference type="ARBA" id="ARBA00022475"/>
    </source>
</evidence>
<evidence type="ECO:0000256" key="7">
    <source>
        <dbReference type="ARBA" id="ARBA00022949"/>
    </source>
</evidence>
<comment type="caution">
    <text evidence="14">The sequence shown here is derived from an EMBL/GenBank/DDBJ whole genome shotgun (WGS) entry which is preliminary data.</text>
</comment>
<dbReference type="PANTHER" id="PTHR11893:SF41">
    <property type="entry name" value="INNEXIN INX2"/>
    <property type="match status" value="1"/>
</dbReference>
<dbReference type="OMA" id="DCHCPTV"/>
<evidence type="ECO:0000256" key="6">
    <source>
        <dbReference type="ARBA" id="ARBA00022868"/>
    </source>
</evidence>
<dbReference type="GO" id="GO:0007602">
    <property type="term" value="P:phototransduction"/>
    <property type="evidence" value="ECO:0007669"/>
    <property type="project" value="TreeGrafter"/>
</dbReference>
<dbReference type="PROSITE" id="PS51013">
    <property type="entry name" value="PANNEXIN"/>
    <property type="match status" value="1"/>
</dbReference>
<dbReference type="GO" id="GO:0006355">
    <property type="term" value="P:regulation of DNA-templated transcription"/>
    <property type="evidence" value="ECO:0007669"/>
    <property type="project" value="InterPro"/>
</dbReference>
<dbReference type="STRING" id="6832.A0A553NE09"/>
<accession>A0A553NE09</accession>
<keyword evidence="15" id="KW-1185">Reference proteome</keyword>
<keyword evidence="5 12" id="KW-0812">Transmembrane</keyword>
<comment type="similarity">
    <text evidence="12">Belongs to the pannexin family.</text>
</comment>
<proteinExistence type="inferred from homology"/>
<feature type="domain" description="MH2" evidence="13">
    <location>
        <begin position="1"/>
        <end position="101"/>
    </location>
</feature>
<evidence type="ECO:0000256" key="5">
    <source>
        <dbReference type="ARBA" id="ARBA00022692"/>
    </source>
</evidence>
<keyword evidence="11 12" id="KW-0407">Ion channel</keyword>
<feature type="transmembrane region" description="Helical" evidence="12">
    <location>
        <begin position="191"/>
        <end position="212"/>
    </location>
</feature>
<dbReference type="PRINTS" id="PR01262">
    <property type="entry name" value="INNEXIN"/>
</dbReference>
<keyword evidence="6" id="KW-0303">Gap junction</keyword>
<feature type="transmembrane region" description="Helical" evidence="12">
    <location>
        <begin position="282"/>
        <end position="303"/>
    </location>
</feature>
<keyword evidence="8 12" id="KW-1133">Transmembrane helix</keyword>
<keyword evidence="3 12" id="KW-0813">Transport</keyword>
<evidence type="ECO:0000256" key="12">
    <source>
        <dbReference type="RuleBase" id="RU010713"/>
    </source>
</evidence>
<dbReference type="PANTHER" id="PTHR11893">
    <property type="entry name" value="INNEXIN"/>
    <property type="match status" value="1"/>
</dbReference>
<evidence type="ECO:0000259" key="13">
    <source>
        <dbReference type="PROSITE" id="PS51076"/>
    </source>
</evidence>
<dbReference type="GO" id="GO:0005886">
    <property type="term" value="C:plasma membrane"/>
    <property type="evidence" value="ECO:0007669"/>
    <property type="project" value="UniProtKB-SubCell"/>
</dbReference>
<dbReference type="InterPro" id="IPR001132">
    <property type="entry name" value="SMAD_dom_Dwarfin-type"/>
</dbReference>
<evidence type="ECO:0000313" key="15">
    <source>
        <dbReference type="Proteomes" id="UP000318571"/>
    </source>
</evidence>
<keyword evidence="7" id="KW-0965">Cell junction</keyword>
<evidence type="ECO:0000313" key="14">
    <source>
        <dbReference type="EMBL" id="TRY63589.1"/>
    </source>
</evidence>
<organism evidence="14 15">
    <name type="scientific">Tigriopus californicus</name>
    <name type="common">Marine copepod</name>
    <dbReference type="NCBI Taxonomy" id="6832"/>
    <lineage>
        <taxon>Eukaryota</taxon>
        <taxon>Metazoa</taxon>
        <taxon>Ecdysozoa</taxon>
        <taxon>Arthropoda</taxon>
        <taxon>Crustacea</taxon>
        <taxon>Multicrustacea</taxon>
        <taxon>Hexanauplia</taxon>
        <taxon>Copepoda</taxon>
        <taxon>Harpacticoida</taxon>
        <taxon>Harpacticidae</taxon>
        <taxon>Tigriopus</taxon>
    </lineage>
</organism>
<evidence type="ECO:0000256" key="8">
    <source>
        <dbReference type="ARBA" id="ARBA00022989"/>
    </source>
</evidence>
<name>A0A553NE09_TIGCA</name>
<dbReference type="GO" id="GO:0005243">
    <property type="term" value="F:gap junction channel activity"/>
    <property type="evidence" value="ECO:0007669"/>
    <property type="project" value="TreeGrafter"/>
</dbReference>
<keyword evidence="4" id="KW-1003">Cell membrane</keyword>
<evidence type="ECO:0000256" key="2">
    <source>
        <dbReference type="ARBA" id="ARBA00004651"/>
    </source>
</evidence>
<dbReference type="EMBL" id="VCGU01000458">
    <property type="protein sequence ID" value="TRY63589.1"/>
    <property type="molecule type" value="Genomic_DNA"/>
</dbReference>
<feature type="transmembrane region" description="Helical" evidence="12">
    <location>
        <begin position="31"/>
        <end position="50"/>
    </location>
</feature>
<dbReference type="GO" id="GO:0034220">
    <property type="term" value="P:monoatomic ion transmembrane transport"/>
    <property type="evidence" value="ECO:0007669"/>
    <property type="project" value="UniProtKB-KW"/>
</dbReference>
<dbReference type="PROSITE" id="PS51076">
    <property type="entry name" value="MH2"/>
    <property type="match status" value="1"/>
</dbReference>
<dbReference type="Proteomes" id="UP000318571">
    <property type="component" value="Chromosome 10"/>
</dbReference>
<evidence type="ECO:0000256" key="11">
    <source>
        <dbReference type="ARBA" id="ARBA00023303"/>
    </source>
</evidence>
<dbReference type="GO" id="GO:0005921">
    <property type="term" value="C:gap junction"/>
    <property type="evidence" value="ECO:0007669"/>
    <property type="project" value="UniProtKB-SubCell"/>
</dbReference>